<keyword evidence="1" id="KW-1133">Transmembrane helix</keyword>
<sequence>MLGHFVGYWDRNELKRTQVGSTWWTSLRFVATSIDDEVAYWHRSGIASYETDWQNYKSIGLVKTYAIQNVFGLAYPLTTKYANGSFQMGSQTSRRAYWGFASDLWAVVTPHADAFDSKPLGSVDLKYVPRPPSLVRFHQQASYLVLKDMAESPACSGTTFSSPLRRIMSRGLKHGEENWWQTSTSEATFSVQTVVTLANWKIRCCSSLGMQVDATLSLLNTSSPRPPKHYLPRLPPVSCMVTSLGRTIWPRAVPWRGPWTETRVSFYQSAIQLMVINSNIVAAVAHVLPLAQQAQADMLAMNVEIAQWAAPLLSPPHALKWTMLPREVAPFQGDVGSLLTTYHNYILAAEVPLNVPYYMRCACIYITGVVAAVATLVFSYTLMNCFHVERWNLFELNRITGVLWVGRAHLFLRSMTDITLLSTGSLELVVVRGANHLVLTNSDTASATRIVTTLLTAGEVSWLVYVLHDLFMVVTKQYTTYYAPKCSLLVWFISALLSFLQPVTYSVVPRERGRLAARVHVRHYCDW</sequence>
<dbReference type="AlphaFoldDB" id="A0A485KEJ6"/>
<gene>
    <name evidence="3" type="primary">Aste57867_3951</name>
    <name evidence="2" type="ORF">As57867_003940</name>
    <name evidence="3" type="ORF">ASTE57867_3951</name>
</gene>
<reference evidence="2" key="2">
    <citation type="submission" date="2019-06" db="EMBL/GenBank/DDBJ databases">
        <title>Genomics analysis of Aphanomyces spp. identifies a new class of oomycete effector associated with host adaptation.</title>
        <authorList>
            <person name="Gaulin E."/>
        </authorList>
    </citation>
    <scope>NUCLEOTIDE SEQUENCE</scope>
    <source>
        <strain evidence="2">CBS 578.67</strain>
    </source>
</reference>
<dbReference type="EMBL" id="VJMH01000845">
    <property type="protein sequence ID" value="KAF0714236.1"/>
    <property type="molecule type" value="Genomic_DNA"/>
</dbReference>
<feature type="transmembrane region" description="Helical" evidence="1">
    <location>
        <begin position="364"/>
        <end position="383"/>
    </location>
</feature>
<evidence type="ECO:0000313" key="4">
    <source>
        <dbReference type="Proteomes" id="UP000332933"/>
    </source>
</evidence>
<organism evidence="3 4">
    <name type="scientific">Aphanomyces stellatus</name>
    <dbReference type="NCBI Taxonomy" id="120398"/>
    <lineage>
        <taxon>Eukaryota</taxon>
        <taxon>Sar</taxon>
        <taxon>Stramenopiles</taxon>
        <taxon>Oomycota</taxon>
        <taxon>Saprolegniomycetes</taxon>
        <taxon>Saprolegniales</taxon>
        <taxon>Verrucalvaceae</taxon>
        <taxon>Aphanomyces</taxon>
    </lineage>
</organism>
<keyword evidence="1" id="KW-0472">Membrane</keyword>
<evidence type="ECO:0000256" key="1">
    <source>
        <dbReference type="SAM" id="Phobius"/>
    </source>
</evidence>
<feature type="transmembrane region" description="Helical" evidence="1">
    <location>
        <begin position="450"/>
        <end position="468"/>
    </location>
</feature>
<feature type="transmembrane region" description="Helical" evidence="1">
    <location>
        <begin position="488"/>
        <end position="508"/>
    </location>
</feature>
<dbReference type="EMBL" id="CAADRA010000845">
    <property type="protein sequence ID" value="VFT81088.1"/>
    <property type="molecule type" value="Genomic_DNA"/>
</dbReference>
<keyword evidence="1" id="KW-0812">Transmembrane</keyword>
<keyword evidence="4" id="KW-1185">Reference proteome</keyword>
<protein>
    <submittedName>
        <fullName evidence="3">Aste57867_3951 protein</fullName>
    </submittedName>
</protein>
<dbReference type="Proteomes" id="UP000332933">
    <property type="component" value="Unassembled WGS sequence"/>
</dbReference>
<reference evidence="3 4" key="1">
    <citation type="submission" date="2019-03" db="EMBL/GenBank/DDBJ databases">
        <authorList>
            <person name="Gaulin E."/>
            <person name="Dumas B."/>
        </authorList>
    </citation>
    <scope>NUCLEOTIDE SEQUENCE [LARGE SCALE GENOMIC DNA]</scope>
    <source>
        <strain evidence="3">CBS 568.67</strain>
    </source>
</reference>
<evidence type="ECO:0000313" key="2">
    <source>
        <dbReference type="EMBL" id="KAF0714236.1"/>
    </source>
</evidence>
<evidence type="ECO:0000313" key="3">
    <source>
        <dbReference type="EMBL" id="VFT81088.1"/>
    </source>
</evidence>
<accession>A0A485KEJ6</accession>
<proteinExistence type="predicted"/>
<name>A0A485KEJ6_9STRA</name>